<feature type="transmembrane region" description="Helical" evidence="7">
    <location>
        <begin position="279"/>
        <end position="300"/>
    </location>
</feature>
<dbReference type="CDD" id="cd17316">
    <property type="entry name" value="MFS_SV2_like"/>
    <property type="match status" value="1"/>
</dbReference>
<feature type="transmembrane region" description="Helical" evidence="7">
    <location>
        <begin position="244"/>
        <end position="267"/>
    </location>
</feature>
<feature type="transmembrane region" description="Helical" evidence="7">
    <location>
        <begin position="128"/>
        <end position="149"/>
    </location>
</feature>
<dbReference type="PROSITE" id="PS50850">
    <property type="entry name" value="MFS"/>
    <property type="match status" value="1"/>
</dbReference>
<dbReference type="Gene3D" id="1.20.1250.20">
    <property type="entry name" value="MFS general substrate transporter like domains"/>
    <property type="match status" value="1"/>
</dbReference>
<feature type="transmembrane region" description="Helical" evidence="7">
    <location>
        <begin position="366"/>
        <end position="389"/>
    </location>
</feature>
<reference evidence="10" key="1">
    <citation type="journal article" date="2019" name="Int. J. Syst. Evol. Microbiol.">
        <title>The Global Catalogue of Microorganisms (GCM) 10K type strain sequencing project: providing services to taxonomists for standard genome sequencing and annotation.</title>
        <authorList>
            <consortium name="The Broad Institute Genomics Platform"/>
            <consortium name="The Broad Institute Genome Sequencing Center for Infectious Disease"/>
            <person name="Wu L."/>
            <person name="Ma J."/>
        </authorList>
    </citation>
    <scope>NUCLEOTIDE SEQUENCE [LARGE SCALE GENOMIC DNA]</scope>
    <source>
        <strain evidence="10">CGMCC 4.7645</strain>
    </source>
</reference>
<keyword evidence="5 7" id="KW-0472">Membrane</keyword>
<evidence type="ECO:0000256" key="4">
    <source>
        <dbReference type="ARBA" id="ARBA00022989"/>
    </source>
</evidence>
<comment type="caution">
    <text evidence="9">The sequence shown here is derived from an EMBL/GenBank/DDBJ whole genome shotgun (WGS) entry which is preliminary data.</text>
</comment>
<dbReference type="EMBL" id="JBHUKR010000006">
    <property type="protein sequence ID" value="MFD2416573.1"/>
    <property type="molecule type" value="Genomic_DNA"/>
</dbReference>
<proteinExistence type="predicted"/>
<feature type="transmembrane region" description="Helical" evidence="7">
    <location>
        <begin position="36"/>
        <end position="56"/>
    </location>
</feature>
<dbReference type="RefSeq" id="WP_378263481.1">
    <property type="nucleotide sequence ID" value="NZ_JBHUKR010000006.1"/>
</dbReference>
<sequence length="442" mass="47030">MSVLALVGMVFFFSFFEISSVGPSLPKVIAEHHSTTTAAATAVSLGLWGYIIGSPLNSIVADRLGRRAGLLTAIVLYGLGALGTAASTSMLMFTIFRVVGGMGVGASIAVISTYISELSPAARRGRSMAMASLPAQFGSAVTPFIAVWLVPSYSWGWRVLLAIPVVATLIFLFGYRLLPESPRWLVATGRYDAADRAVEKAEKRASREVGALPEIVPTKPDTPMGDWRSQILLLVRRPNLRWTLTFLLVWACQTMPAYGIGGLGITLLTQHGLSLTHSIQLTFGQSAGLLLGGLAALRVGDRWPRKWVAAIIALLPATGLLALGLYPSNWMILIGFGLVSFQTGLASAVVYLLTAEHFPTHIRSTGVALSNGAGHIGGAIAPLLAVAVYAAWDFAAVWITFGMIFVVYALAISTTRLTTGRTLDDLRDGEPPTVAESHPQEA</sequence>
<feature type="transmembrane region" description="Helical" evidence="7">
    <location>
        <begin position="155"/>
        <end position="175"/>
    </location>
</feature>
<dbReference type="InterPro" id="IPR005828">
    <property type="entry name" value="MFS_sugar_transport-like"/>
</dbReference>
<dbReference type="Pfam" id="PF00083">
    <property type="entry name" value="Sugar_tr"/>
    <property type="match status" value="1"/>
</dbReference>
<dbReference type="InterPro" id="IPR020846">
    <property type="entry name" value="MFS_dom"/>
</dbReference>
<keyword evidence="2" id="KW-0813">Transport</keyword>
<dbReference type="Proteomes" id="UP001597417">
    <property type="component" value="Unassembled WGS sequence"/>
</dbReference>
<feature type="transmembrane region" description="Helical" evidence="7">
    <location>
        <begin position="395"/>
        <end position="412"/>
    </location>
</feature>
<keyword evidence="10" id="KW-1185">Reference proteome</keyword>
<evidence type="ECO:0000313" key="9">
    <source>
        <dbReference type="EMBL" id="MFD2416573.1"/>
    </source>
</evidence>
<protein>
    <submittedName>
        <fullName evidence="9">MFS transporter</fullName>
    </submittedName>
</protein>
<feature type="transmembrane region" description="Helical" evidence="7">
    <location>
        <begin position="94"/>
        <end position="116"/>
    </location>
</feature>
<gene>
    <name evidence="9" type="ORF">ACFSXZ_09535</name>
</gene>
<feature type="region of interest" description="Disordered" evidence="6">
    <location>
        <begin position="422"/>
        <end position="442"/>
    </location>
</feature>
<dbReference type="InterPro" id="IPR036259">
    <property type="entry name" value="MFS_trans_sf"/>
</dbReference>
<keyword evidence="3 7" id="KW-0812">Transmembrane</keyword>
<evidence type="ECO:0000256" key="5">
    <source>
        <dbReference type="ARBA" id="ARBA00023136"/>
    </source>
</evidence>
<feature type="transmembrane region" description="Helical" evidence="7">
    <location>
        <begin position="68"/>
        <end position="88"/>
    </location>
</feature>
<dbReference type="PROSITE" id="PS00217">
    <property type="entry name" value="SUGAR_TRANSPORT_2"/>
    <property type="match status" value="1"/>
</dbReference>
<evidence type="ECO:0000259" key="8">
    <source>
        <dbReference type="PROSITE" id="PS50850"/>
    </source>
</evidence>
<organism evidence="9 10">
    <name type="scientific">Amycolatopsis pigmentata</name>
    <dbReference type="NCBI Taxonomy" id="450801"/>
    <lineage>
        <taxon>Bacteria</taxon>
        <taxon>Bacillati</taxon>
        <taxon>Actinomycetota</taxon>
        <taxon>Actinomycetes</taxon>
        <taxon>Pseudonocardiales</taxon>
        <taxon>Pseudonocardiaceae</taxon>
        <taxon>Amycolatopsis</taxon>
    </lineage>
</organism>
<evidence type="ECO:0000256" key="7">
    <source>
        <dbReference type="SAM" id="Phobius"/>
    </source>
</evidence>
<evidence type="ECO:0000256" key="1">
    <source>
        <dbReference type="ARBA" id="ARBA00004651"/>
    </source>
</evidence>
<evidence type="ECO:0000256" key="3">
    <source>
        <dbReference type="ARBA" id="ARBA00022692"/>
    </source>
</evidence>
<dbReference type="InterPro" id="IPR005829">
    <property type="entry name" value="Sugar_transporter_CS"/>
</dbReference>
<keyword evidence="4 7" id="KW-1133">Transmembrane helix</keyword>
<feature type="transmembrane region" description="Helical" evidence="7">
    <location>
        <begin position="332"/>
        <end position="354"/>
    </location>
</feature>
<feature type="domain" description="Major facilitator superfamily (MFS) profile" evidence="8">
    <location>
        <begin position="3"/>
        <end position="420"/>
    </location>
</feature>
<dbReference type="PANTHER" id="PTHR23511">
    <property type="entry name" value="SYNAPTIC VESICLE GLYCOPROTEIN 2"/>
    <property type="match status" value="1"/>
</dbReference>
<dbReference type="SUPFAM" id="SSF103473">
    <property type="entry name" value="MFS general substrate transporter"/>
    <property type="match status" value="1"/>
</dbReference>
<evidence type="ECO:0000313" key="10">
    <source>
        <dbReference type="Proteomes" id="UP001597417"/>
    </source>
</evidence>
<evidence type="ECO:0000256" key="6">
    <source>
        <dbReference type="SAM" id="MobiDB-lite"/>
    </source>
</evidence>
<evidence type="ECO:0000256" key="2">
    <source>
        <dbReference type="ARBA" id="ARBA00022448"/>
    </source>
</evidence>
<name>A0ABW5FNF9_9PSEU</name>
<comment type="subcellular location">
    <subcellularLocation>
        <location evidence="1">Cell membrane</location>
        <topology evidence="1">Multi-pass membrane protein</topology>
    </subcellularLocation>
</comment>
<accession>A0ABW5FNF9</accession>
<feature type="transmembrane region" description="Helical" evidence="7">
    <location>
        <begin position="307"/>
        <end position="326"/>
    </location>
</feature>